<dbReference type="InterPro" id="IPR036412">
    <property type="entry name" value="HAD-like_sf"/>
</dbReference>
<evidence type="ECO:0000313" key="2">
    <source>
        <dbReference type="EMBL" id="MCQ1061082.1"/>
    </source>
</evidence>
<sequence>MPPCKTRNLAIHSKLPYKKIAFISPDHGGAMMILAIDLEFTVITSAVTCWVRPGLQEFLEWAESRFERIVIYSTVPAHRVSEIQQVLLDLGDVTPQFASLECVEWPRRGHKDLRFVDQDWQRVIMVDDLPEEYMMPEQHEQWVKIAPFNGEASDRELFNLPANLQTMLT</sequence>
<evidence type="ECO:0000259" key="1">
    <source>
        <dbReference type="PROSITE" id="PS50969"/>
    </source>
</evidence>
<dbReference type="SUPFAM" id="SSF56784">
    <property type="entry name" value="HAD-like"/>
    <property type="match status" value="1"/>
</dbReference>
<evidence type="ECO:0000313" key="3">
    <source>
        <dbReference type="Proteomes" id="UP001524460"/>
    </source>
</evidence>
<dbReference type="Pfam" id="PF03031">
    <property type="entry name" value="NIF"/>
    <property type="match status" value="1"/>
</dbReference>
<dbReference type="InterPro" id="IPR023214">
    <property type="entry name" value="HAD_sf"/>
</dbReference>
<dbReference type="GO" id="GO:0016787">
    <property type="term" value="F:hydrolase activity"/>
    <property type="evidence" value="ECO:0007669"/>
    <property type="project" value="UniProtKB-KW"/>
</dbReference>
<comment type="caution">
    <text evidence="2">The sequence shown here is derived from an EMBL/GenBank/DDBJ whole genome shotgun (WGS) entry which is preliminary data.</text>
</comment>
<feature type="domain" description="FCP1 homology" evidence="1">
    <location>
        <begin position="16"/>
        <end position="167"/>
    </location>
</feature>
<accession>A0ABT1N955</accession>
<keyword evidence="2" id="KW-0378">Hydrolase</keyword>
<dbReference type="EMBL" id="JANEYT010000110">
    <property type="protein sequence ID" value="MCQ1061082.1"/>
    <property type="molecule type" value="Genomic_DNA"/>
</dbReference>
<proteinExistence type="predicted"/>
<dbReference type="InterPro" id="IPR004274">
    <property type="entry name" value="FCP1_dom"/>
</dbReference>
<reference evidence="2 3" key="1">
    <citation type="submission" date="2022-07" db="EMBL/GenBank/DDBJ databases">
        <title>Photobacterium pectinilyticum sp. nov., a marine bacterium isolated from surface seawater of Qingdao offshore.</title>
        <authorList>
            <person name="Wang X."/>
        </authorList>
    </citation>
    <scope>NUCLEOTIDE SEQUENCE [LARGE SCALE GENOMIC DNA]</scope>
    <source>
        <strain evidence="2 3">ZSDE20</strain>
    </source>
</reference>
<dbReference type="RefSeq" id="WP_255045180.1">
    <property type="nucleotide sequence ID" value="NZ_JANEYT010000110.1"/>
</dbReference>
<name>A0ABT1N955_9GAMM</name>
<dbReference type="PROSITE" id="PS50969">
    <property type="entry name" value="FCP1"/>
    <property type="match status" value="1"/>
</dbReference>
<organism evidence="2 3">
    <name type="scientific">Photobacterium pectinilyticum</name>
    <dbReference type="NCBI Taxonomy" id="2906793"/>
    <lineage>
        <taxon>Bacteria</taxon>
        <taxon>Pseudomonadati</taxon>
        <taxon>Pseudomonadota</taxon>
        <taxon>Gammaproteobacteria</taxon>
        <taxon>Vibrionales</taxon>
        <taxon>Vibrionaceae</taxon>
        <taxon>Photobacterium</taxon>
    </lineage>
</organism>
<dbReference type="Gene3D" id="3.40.50.1000">
    <property type="entry name" value="HAD superfamily/HAD-like"/>
    <property type="match status" value="1"/>
</dbReference>
<protein>
    <submittedName>
        <fullName evidence="2">HAD family hydrolase</fullName>
    </submittedName>
</protein>
<gene>
    <name evidence="2" type="ORF">NHN17_23875</name>
</gene>
<keyword evidence="3" id="KW-1185">Reference proteome</keyword>
<dbReference type="Proteomes" id="UP001524460">
    <property type="component" value="Unassembled WGS sequence"/>
</dbReference>
<dbReference type="SMART" id="SM00577">
    <property type="entry name" value="CPDc"/>
    <property type="match status" value="1"/>
</dbReference>